<keyword evidence="4" id="KW-1185">Reference proteome</keyword>
<accession>A0ABU9JR97</accession>
<dbReference type="RefSeq" id="WP_167390393.1">
    <property type="nucleotide sequence ID" value="NZ_JBBYHY010000010.1"/>
</dbReference>
<dbReference type="Pfam" id="PF01081">
    <property type="entry name" value="Aldolase"/>
    <property type="match status" value="1"/>
</dbReference>
<protein>
    <submittedName>
        <fullName evidence="3">2-dehydro-3-deoxy-6-phosphogalactonate aldolase</fullName>
        <ecNumber evidence="3">4.1.2.21</ecNumber>
    </submittedName>
</protein>
<dbReference type="NCBIfam" id="NF006600">
    <property type="entry name" value="PRK09140.1"/>
    <property type="match status" value="1"/>
</dbReference>
<dbReference type="GO" id="GO:0008674">
    <property type="term" value="F:2-dehydro-3-deoxy-6-phosphogalactonate aldolase activity"/>
    <property type="evidence" value="ECO:0007669"/>
    <property type="project" value="UniProtKB-EC"/>
</dbReference>
<dbReference type="Gene3D" id="2.120.10.30">
    <property type="entry name" value="TolB, C-terminal domain"/>
    <property type="match status" value="1"/>
</dbReference>
<evidence type="ECO:0000259" key="2">
    <source>
        <dbReference type="Pfam" id="PF08450"/>
    </source>
</evidence>
<dbReference type="CDD" id="cd00452">
    <property type="entry name" value="KDPG_aldolase"/>
    <property type="match status" value="1"/>
</dbReference>
<reference evidence="3 4" key="1">
    <citation type="submission" date="2024-04" db="EMBL/GenBank/DDBJ databases">
        <title>Bacterial endophytes with biocontrol capabilities against important plant pathogens.</title>
        <authorList>
            <person name="Alayande K.A."/>
        </authorList>
    </citation>
    <scope>NUCLEOTIDE SEQUENCE [LARGE SCALE GENOMIC DNA]</scope>
    <source>
        <strain evidence="3 4">KV22</strain>
    </source>
</reference>
<dbReference type="InterPro" id="IPR013658">
    <property type="entry name" value="SGL"/>
</dbReference>
<dbReference type="InterPro" id="IPR011042">
    <property type="entry name" value="6-blade_b-propeller_TolB-like"/>
</dbReference>
<feature type="domain" description="SMP-30/Gluconolactonase/LRE-like region" evidence="2">
    <location>
        <begin position="226"/>
        <end position="461"/>
    </location>
</feature>
<dbReference type="SUPFAM" id="SSF51569">
    <property type="entry name" value="Aldolase"/>
    <property type="match status" value="1"/>
</dbReference>
<evidence type="ECO:0000313" key="3">
    <source>
        <dbReference type="EMBL" id="MEL3955374.1"/>
    </source>
</evidence>
<dbReference type="Gene3D" id="3.20.20.70">
    <property type="entry name" value="Aldolase class I"/>
    <property type="match status" value="1"/>
</dbReference>
<dbReference type="InterPro" id="IPR000887">
    <property type="entry name" value="Aldlse_KDPG_KHG"/>
</dbReference>
<dbReference type="SUPFAM" id="SSF63829">
    <property type="entry name" value="Calcium-dependent phosphotriesterase"/>
    <property type="match status" value="1"/>
</dbReference>
<dbReference type="PANTHER" id="PTHR10907">
    <property type="entry name" value="REGUCALCIN"/>
    <property type="match status" value="1"/>
</dbReference>
<dbReference type="PRINTS" id="PR01790">
    <property type="entry name" value="SMP30FAMILY"/>
</dbReference>
<evidence type="ECO:0000256" key="1">
    <source>
        <dbReference type="ARBA" id="ARBA00008853"/>
    </source>
</evidence>
<comment type="caution">
    <text evidence="3">The sequence shown here is derived from an EMBL/GenBank/DDBJ whole genome shotgun (WGS) entry which is preliminary data.</text>
</comment>
<dbReference type="Proteomes" id="UP001455088">
    <property type="component" value="Unassembled WGS sequence"/>
</dbReference>
<proteinExistence type="inferred from homology"/>
<dbReference type="InterPro" id="IPR005511">
    <property type="entry name" value="SMP-30"/>
</dbReference>
<gene>
    <name evidence="3" type="ORF">AAE039_17595</name>
</gene>
<dbReference type="Pfam" id="PF08450">
    <property type="entry name" value="SGL"/>
    <property type="match status" value="1"/>
</dbReference>
<dbReference type="EC" id="4.1.2.21" evidence="3"/>
<comment type="similarity">
    <text evidence="1">Belongs to the SMP-30/CGR1 family.</text>
</comment>
<name>A0ABU9JR97_9GAMM</name>
<organism evidence="3 4">
    <name type="scientific">Stenotrophomonas bentonitica</name>
    <dbReference type="NCBI Taxonomy" id="1450134"/>
    <lineage>
        <taxon>Bacteria</taxon>
        <taxon>Pseudomonadati</taxon>
        <taxon>Pseudomonadota</taxon>
        <taxon>Gammaproteobacteria</taxon>
        <taxon>Lysobacterales</taxon>
        <taxon>Lysobacteraceae</taxon>
        <taxon>Stenotrophomonas</taxon>
    </lineage>
</organism>
<dbReference type="EMBL" id="JBBYHY010000010">
    <property type="protein sequence ID" value="MEL3955374.1"/>
    <property type="molecule type" value="Genomic_DNA"/>
</dbReference>
<evidence type="ECO:0000313" key="4">
    <source>
        <dbReference type="Proteomes" id="UP001455088"/>
    </source>
</evidence>
<keyword evidence="3" id="KW-0456">Lyase</keyword>
<sequence>MNDEHAETFDAALARTGIIAILRGLPGDEAIAVVEALYAAGVRLAEVPLNSPDPLRTIRTLAAHFQGRMLIGAGTVVSTAAVEQLAATGCAFCVAPNTDAAVIAASIAHGMVPVPGFATASEAFAAIAAGARHLKAFPANGAQPRLQALSAVLPAGVTLIAVGGVAPAQVAEFREAGVSAFGVGTDLYRPGRSAEAVGERASRWMHAVQAAAPARATLVCDARTTVGESPVFGADGVLRWVDPTAPCLLRWDGTQCERVPLPEPVWSLAMADGTLVGNGETHFVAFAPDGPLQAGPEVDVGAGCRLNDLVTDSRGGLWGGSMHQGLLTGRGALFHAPAVDAPARRVADGLGVANGMAFSADETTLFVIDTLARTLLAYPADVVAGTLGEPKVVTDFLGVPGKPDGMAMARDGHLWVAMWGGHSVVELAANGAVLRTLAVPAPHVGSLCFAPDGRLFISTARARLGEQALAQWPGSGGLFAVQP</sequence>
<dbReference type="InterPro" id="IPR013785">
    <property type="entry name" value="Aldolase_TIM"/>
</dbReference>
<dbReference type="PANTHER" id="PTHR10907:SF47">
    <property type="entry name" value="REGUCALCIN"/>
    <property type="match status" value="1"/>
</dbReference>